<keyword evidence="1" id="KW-1133">Transmembrane helix</keyword>
<feature type="transmembrane region" description="Helical" evidence="1">
    <location>
        <begin position="12"/>
        <end position="29"/>
    </location>
</feature>
<feature type="transmembrane region" description="Helical" evidence="1">
    <location>
        <begin position="35"/>
        <end position="54"/>
    </location>
</feature>
<dbReference type="Pfam" id="PF14340">
    <property type="entry name" value="DUF4395"/>
    <property type="match status" value="1"/>
</dbReference>
<organism evidence="3 4">
    <name type="scientific">Paraoerskovia marina</name>
    <dbReference type="NCBI Taxonomy" id="545619"/>
    <lineage>
        <taxon>Bacteria</taxon>
        <taxon>Bacillati</taxon>
        <taxon>Actinomycetota</taxon>
        <taxon>Actinomycetes</taxon>
        <taxon>Micrococcales</taxon>
        <taxon>Cellulomonadaceae</taxon>
        <taxon>Paraoerskovia</taxon>
    </lineage>
</organism>
<dbReference type="AlphaFoldDB" id="A0A1H1PRS3"/>
<protein>
    <recommendedName>
        <fullName evidence="2">DUF4395 domain-containing protein</fullName>
    </recommendedName>
</protein>
<dbReference type="EMBL" id="LT629776">
    <property type="protein sequence ID" value="SDS13864.1"/>
    <property type="molecule type" value="Genomic_DNA"/>
</dbReference>
<name>A0A1H1PRS3_9CELL</name>
<sequence length="150" mass="15824">MTPQGIDPRGPRVGAGITAFLLAIVVLLGATPEAWGLLVLVTVGFGIGAVWGPGATWQGRLYRRWIAPRLDPPTEREDPRPPRFAQQVGFVICLTGVVLGLTWSAGAVPVAAAIALMAALLNAAFGLCLGCELYMFGQRLRARQSTSGGR</sequence>
<dbReference type="OrthoDB" id="345402at2"/>
<evidence type="ECO:0000259" key="2">
    <source>
        <dbReference type="Pfam" id="PF14340"/>
    </source>
</evidence>
<accession>A0A1H1PRS3</accession>
<dbReference type="Proteomes" id="UP000185663">
    <property type="component" value="Chromosome I"/>
</dbReference>
<evidence type="ECO:0000313" key="4">
    <source>
        <dbReference type="Proteomes" id="UP000185663"/>
    </source>
</evidence>
<feature type="domain" description="DUF4395" evidence="2">
    <location>
        <begin position="6"/>
        <end position="139"/>
    </location>
</feature>
<keyword evidence="1" id="KW-0812">Transmembrane</keyword>
<evidence type="ECO:0000256" key="1">
    <source>
        <dbReference type="SAM" id="Phobius"/>
    </source>
</evidence>
<dbReference type="RefSeq" id="WP_083371729.1">
    <property type="nucleotide sequence ID" value="NZ_LT629776.1"/>
</dbReference>
<gene>
    <name evidence="3" type="ORF">SAMN04489860_0885</name>
</gene>
<keyword evidence="4" id="KW-1185">Reference proteome</keyword>
<reference evidence="3 4" key="1">
    <citation type="submission" date="2016-10" db="EMBL/GenBank/DDBJ databases">
        <authorList>
            <person name="de Groot N.N."/>
        </authorList>
    </citation>
    <scope>NUCLEOTIDE SEQUENCE [LARGE SCALE GENOMIC DNA]</scope>
    <source>
        <strain evidence="3 4">DSM 22126</strain>
    </source>
</reference>
<keyword evidence="1" id="KW-0472">Membrane</keyword>
<feature type="transmembrane region" description="Helical" evidence="1">
    <location>
        <begin position="112"/>
        <end position="136"/>
    </location>
</feature>
<feature type="transmembrane region" description="Helical" evidence="1">
    <location>
        <begin position="88"/>
        <end position="106"/>
    </location>
</feature>
<proteinExistence type="predicted"/>
<evidence type="ECO:0000313" key="3">
    <source>
        <dbReference type="EMBL" id="SDS13864.1"/>
    </source>
</evidence>
<dbReference type="InterPro" id="IPR025508">
    <property type="entry name" value="DUF4395"/>
</dbReference>
<dbReference type="eggNOG" id="ENOG5031D6V">
    <property type="taxonomic scope" value="Bacteria"/>
</dbReference>
<dbReference type="STRING" id="545619.SAMN04489860_0885"/>